<evidence type="ECO:0000313" key="2">
    <source>
        <dbReference type="EMBL" id="KKN19956.1"/>
    </source>
</evidence>
<keyword evidence="1" id="KW-0472">Membrane</keyword>
<feature type="transmembrane region" description="Helical" evidence="1">
    <location>
        <begin position="50"/>
        <end position="74"/>
    </location>
</feature>
<dbReference type="GO" id="GO:0008643">
    <property type="term" value="P:carbohydrate transport"/>
    <property type="evidence" value="ECO:0007669"/>
    <property type="project" value="InterPro"/>
</dbReference>
<sequence length="481" mass="54382">MVETLPSPRELKGKRLFGYSMGDLGMSLPNIFTGVFIFQFYVYTINLNSILVSIGITTQLLVSAIFAVIFGVIVDNKKPSKMGKRRPFLLIGLPVWIATTILIWYPPWRCPPGNSFYLPTAAYFWIIIIIRSVSRSLLFNVYISMLPEQSQTQKNREKVASVRSAFMIIASVIALMLPLIVQSFLEDPKNAKWWDPSGKIVLTFIPLIGIGVAIIGLISVLIIFFSVDESFYKSITNYKIEKVSLRDRVRQMSLPARDSNFKYIIISGFFGGVAGKLLGLLVFPFQTHVMEFTSALFFIYPLISVFGKFAWYIFWMKVRKRNDILKSYSITMVLAVTGSFMGTFFLLRFVPFEIQLMFYIISWSTVLGSMYSFPLFSIPLSAAIIHEAAENSEEPNKDIAMSKISGSYYGLSSFVRTLGPATASLLAGFILVGKNEENPIILIFLFILMGFFFLGSLIAIRKIKVTHITFFKQPKPVIENI</sequence>
<dbReference type="GO" id="GO:0015293">
    <property type="term" value="F:symporter activity"/>
    <property type="evidence" value="ECO:0007669"/>
    <property type="project" value="InterPro"/>
</dbReference>
<proteinExistence type="predicted"/>
<dbReference type="AlphaFoldDB" id="A0A0F9R3V9"/>
<dbReference type="SUPFAM" id="SSF103473">
    <property type="entry name" value="MFS general substrate transporter"/>
    <property type="match status" value="1"/>
</dbReference>
<feature type="transmembrane region" description="Helical" evidence="1">
    <location>
        <begin position="117"/>
        <end position="143"/>
    </location>
</feature>
<keyword evidence="1" id="KW-0812">Transmembrane</keyword>
<dbReference type="EMBL" id="LAZR01003286">
    <property type="protein sequence ID" value="KKN19956.1"/>
    <property type="molecule type" value="Genomic_DNA"/>
</dbReference>
<feature type="transmembrane region" description="Helical" evidence="1">
    <location>
        <begin position="200"/>
        <end position="225"/>
    </location>
</feature>
<feature type="transmembrane region" description="Helical" evidence="1">
    <location>
        <begin position="439"/>
        <end position="460"/>
    </location>
</feature>
<keyword evidence="1" id="KW-1133">Transmembrane helix</keyword>
<name>A0A0F9R3V9_9ZZZZ</name>
<accession>A0A0F9R3V9</accession>
<feature type="transmembrane region" description="Helical" evidence="1">
    <location>
        <begin position="327"/>
        <end position="350"/>
    </location>
</feature>
<feature type="transmembrane region" description="Helical" evidence="1">
    <location>
        <begin position="260"/>
        <end position="283"/>
    </location>
</feature>
<feature type="transmembrane region" description="Helical" evidence="1">
    <location>
        <begin position="356"/>
        <end position="385"/>
    </location>
</feature>
<evidence type="ECO:0008006" key="3">
    <source>
        <dbReference type="Google" id="ProtNLM"/>
    </source>
</evidence>
<protein>
    <recommendedName>
        <fullName evidence="3">Major facilitator superfamily (MFS) profile domain-containing protein</fullName>
    </recommendedName>
</protein>
<reference evidence="2" key="1">
    <citation type="journal article" date="2015" name="Nature">
        <title>Complex archaea that bridge the gap between prokaryotes and eukaryotes.</title>
        <authorList>
            <person name="Spang A."/>
            <person name="Saw J.H."/>
            <person name="Jorgensen S.L."/>
            <person name="Zaremba-Niedzwiedzka K."/>
            <person name="Martijn J."/>
            <person name="Lind A.E."/>
            <person name="van Eijk R."/>
            <person name="Schleper C."/>
            <person name="Guy L."/>
            <person name="Ettema T.J."/>
        </authorList>
    </citation>
    <scope>NUCLEOTIDE SEQUENCE</scope>
</reference>
<feature type="transmembrane region" description="Helical" evidence="1">
    <location>
        <begin position="21"/>
        <end position="44"/>
    </location>
</feature>
<comment type="caution">
    <text evidence="2">The sequence shown here is derived from an EMBL/GenBank/DDBJ whole genome shotgun (WGS) entry which is preliminary data.</text>
</comment>
<dbReference type="PANTHER" id="PTHR11328">
    <property type="entry name" value="MAJOR FACILITATOR SUPERFAMILY DOMAIN-CONTAINING PROTEIN"/>
    <property type="match status" value="1"/>
</dbReference>
<dbReference type="PANTHER" id="PTHR11328:SF24">
    <property type="entry name" value="MAJOR FACILITATOR SUPERFAMILY (MFS) PROFILE DOMAIN-CONTAINING PROTEIN"/>
    <property type="match status" value="1"/>
</dbReference>
<feature type="transmembrane region" description="Helical" evidence="1">
    <location>
        <begin position="86"/>
        <end position="105"/>
    </location>
</feature>
<evidence type="ECO:0000256" key="1">
    <source>
        <dbReference type="SAM" id="Phobius"/>
    </source>
</evidence>
<dbReference type="GO" id="GO:0005886">
    <property type="term" value="C:plasma membrane"/>
    <property type="evidence" value="ECO:0007669"/>
    <property type="project" value="TreeGrafter"/>
</dbReference>
<organism evidence="2">
    <name type="scientific">marine sediment metagenome</name>
    <dbReference type="NCBI Taxonomy" id="412755"/>
    <lineage>
        <taxon>unclassified sequences</taxon>
        <taxon>metagenomes</taxon>
        <taxon>ecological metagenomes</taxon>
    </lineage>
</organism>
<dbReference type="InterPro" id="IPR036259">
    <property type="entry name" value="MFS_trans_sf"/>
</dbReference>
<feature type="transmembrane region" description="Helical" evidence="1">
    <location>
        <begin position="406"/>
        <end position="433"/>
    </location>
</feature>
<dbReference type="InterPro" id="IPR039672">
    <property type="entry name" value="MFS_2"/>
</dbReference>
<gene>
    <name evidence="2" type="ORF">LCGC14_0940500</name>
</gene>
<dbReference type="Pfam" id="PF13347">
    <property type="entry name" value="MFS_2"/>
    <property type="match status" value="1"/>
</dbReference>
<feature type="transmembrane region" description="Helical" evidence="1">
    <location>
        <begin position="295"/>
        <end position="315"/>
    </location>
</feature>
<dbReference type="Gene3D" id="1.20.1250.20">
    <property type="entry name" value="MFS general substrate transporter like domains"/>
    <property type="match status" value="1"/>
</dbReference>
<feature type="transmembrane region" description="Helical" evidence="1">
    <location>
        <begin position="164"/>
        <end position="185"/>
    </location>
</feature>